<feature type="transmembrane region" description="Helical" evidence="1">
    <location>
        <begin position="132"/>
        <end position="153"/>
    </location>
</feature>
<proteinExistence type="predicted"/>
<keyword evidence="1" id="KW-0812">Transmembrane</keyword>
<organism evidence="3 4">
    <name type="scientific">Roseicella frigidaeris</name>
    <dbReference type="NCBI Taxonomy" id="2230885"/>
    <lineage>
        <taxon>Bacteria</taxon>
        <taxon>Pseudomonadati</taxon>
        <taxon>Pseudomonadota</taxon>
        <taxon>Alphaproteobacteria</taxon>
        <taxon>Acetobacterales</taxon>
        <taxon>Roseomonadaceae</taxon>
        <taxon>Roseicella</taxon>
    </lineage>
</organism>
<dbReference type="InterPro" id="IPR002656">
    <property type="entry name" value="Acyl_transf_3_dom"/>
</dbReference>
<accession>A0A327M9Y7</accession>
<keyword evidence="3" id="KW-0012">Acyltransferase</keyword>
<feature type="transmembrane region" description="Helical" evidence="1">
    <location>
        <begin position="304"/>
        <end position="325"/>
    </location>
</feature>
<dbReference type="PANTHER" id="PTHR23028:SF53">
    <property type="entry name" value="ACYL_TRANSF_3 DOMAIN-CONTAINING PROTEIN"/>
    <property type="match status" value="1"/>
</dbReference>
<dbReference type="GO" id="GO:0016020">
    <property type="term" value="C:membrane"/>
    <property type="evidence" value="ECO:0007669"/>
    <property type="project" value="TreeGrafter"/>
</dbReference>
<evidence type="ECO:0000313" key="4">
    <source>
        <dbReference type="Proteomes" id="UP000249065"/>
    </source>
</evidence>
<feature type="transmembrane region" description="Helical" evidence="1">
    <location>
        <begin position="165"/>
        <end position="183"/>
    </location>
</feature>
<dbReference type="PANTHER" id="PTHR23028">
    <property type="entry name" value="ACETYLTRANSFERASE"/>
    <property type="match status" value="1"/>
</dbReference>
<dbReference type="GO" id="GO:0000271">
    <property type="term" value="P:polysaccharide biosynthetic process"/>
    <property type="evidence" value="ECO:0007669"/>
    <property type="project" value="TreeGrafter"/>
</dbReference>
<feature type="transmembrane region" description="Helical" evidence="1">
    <location>
        <begin position="44"/>
        <end position="67"/>
    </location>
</feature>
<comment type="caution">
    <text evidence="3">The sequence shown here is derived from an EMBL/GenBank/DDBJ whole genome shotgun (WGS) entry which is preliminary data.</text>
</comment>
<feature type="transmembrane region" description="Helical" evidence="1">
    <location>
        <begin position="222"/>
        <end position="241"/>
    </location>
</feature>
<evidence type="ECO:0000313" key="3">
    <source>
        <dbReference type="EMBL" id="RAI59307.1"/>
    </source>
</evidence>
<keyword evidence="3" id="KW-0808">Transferase</keyword>
<evidence type="ECO:0000256" key="1">
    <source>
        <dbReference type="SAM" id="Phobius"/>
    </source>
</evidence>
<reference evidence="4" key="1">
    <citation type="submission" date="2018-06" db="EMBL/GenBank/DDBJ databases">
        <authorList>
            <person name="Khan S.A."/>
        </authorList>
    </citation>
    <scope>NUCLEOTIDE SEQUENCE [LARGE SCALE GENOMIC DNA]</scope>
    <source>
        <strain evidence="4">DB-1506</strain>
    </source>
</reference>
<dbReference type="GO" id="GO:0016747">
    <property type="term" value="F:acyltransferase activity, transferring groups other than amino-acyl groups"/>
    <property type="evidence" value="ECO:0007669"/>
    <property type="project" value="InterPro"/>
</dbReference>
<feature type="transmembrane region" description="Helical" evidence="1">
    <location>
        <begin position="279"/>
        <end position="298"/>
    </location>
</feature>
<dbReference type="Pfam" id="PF01757">
    <property type="entry name" value="Acyl_transf_3"/>
    <property type="match status" value="1"/>
</dbReference>
<evidence type="ECO:0000259" key="2">
    <source>
        <dbReference type="Pfam" id="PF01757"/>
    </source>
</evidence>
<name>A0A327M9Y7_9PROT</name>
<dbReference type="Proteomes" id="UP000249065">
    <property type="component" value="Unassembled WGS sequence"/>
</dbReference>
<keyword evidence="1" id="KW-1133">Transmembrane helix</keyword>
<feature type="transmembrane region" description="Helical" evidence="1">
    <location>
        <begin position="189"/>
        <end position="210"/>
    </location>
</feature>
<dbReference type="EMBL" id="QLIX01000005">
    <property type="protein sequence ID" value="RAI59307.1"/>
    <property type="molecule type" value="Genomic_DNA"/>
</dbReference>
<dbReference type="OrthoDB" id="505919at2"/>
<dbReference type="AlphaFoldDB" id="A0A327M9Y7"/>
<feature type="transmembrane region" description="Helical" evidence="1">
    <location>
        <begin position="247"/>
        <end position="267"/>
    </location>
</feature>
<protein>
    <submittedName>
        <fullName evidence="3">Acyltransferase</fullName>
    </submittedName>
</protein>
<keyword evidence="1" id="KW-0472">Membrane</keyword>
<dbReference type="InterPro" id="IPR050879">
    <property type="entry name" value="Acyltransferase_3"/>
</dbReference>
<gene>
    <name evidence="3" type="ORF">DOO78_09780</name>
</gene>
<sequence length="357" mass="37980">MMPWAAGERRRLPVQHRLIEIQFLRAFAALAVVLHHAAGRADLGFATGAAGVDIFFVISGFIMWMVGTQRPTSPLRFAWDRVARVAPLYWLVTLGIATLAVVVPAAMPNLQPTLETLALSLFFVPHRDASGAVLPLLVPGWTLNCEMFFYLLFAASLALPRSIRLGALSALLGLLALAGLVWQPEHPVASTYTSPLLLEFAAGLALAALWRQGRLPGRAAGRAMLLLGLGAFAALEGSGVFVESWRVLLWGVPAWLLVAGALAAGPIGKGGAVARLGDASYSIYLLHPLLVGASWRLLGWLPAPAYLAATLLLSIGAGLACFHLLEQPLGQRLKQLFRAPPRAVAFGHRAAAAAAPR</sequence>
<feature type="transmembrane region" description="Helical" evidence="1">
    <location>
        <begin position="88"/>
        <end position="107"/>
    </location>
</feature>
<feature type="domain" description="Acyltransferase 3" evidence="2">
    <location>
        <begin position="20"/>
        <end position="316"/>
    </location>
</feature>
<keyword evidence="4" id="KW-1185">Reference proteome</keyword>
<feature type="transmembrane region" description="Helical" evidence="1">
    <location>
        <begin position="21"/>
        <end position="38"/>
    </location>
</feature>